<evidence type="ECO:0000313" key="2">
    <source>
        <dbReference type="Proteomes" id="UP000233606"/>
    </source>
</evidence>
<dbReference type="EMBL" id="PIWU01000010">
    <property type="protein sequence ID" value="PKE56224.1"/>
    <property type="molecule type" value="Genomic_DNA"/>
</dbReference>
<accession>A0ACC9MR37</accession>
<gene>
    <name evidence="1" type="ORF">CW682_08285</name>
</gene>
<dbReference type="Proteomes" id="UP000233606">
    <property type="component" value="Unassembled WGS sequence"/>
</dbReference>
<protein>
    <submittedName>
        <fullName evidence="1">Terminase</fullName>
    </submittedName>
</protein>
<reference evidence="1" key="1">
    <citation type="submission" date="2017-12" db="EMBL/GenBank/DDBJ databases">
        <title>Genomics of Macrococcus caseolyticus.</title>
        <authorList>
            <person name="MacFadyen A.C."/>
            <person name="Paterson G.K."/>
        </authorList>
    </citation>
    <scope>NUCLEOTIDE SEQUENCE</scope>
    <source>
        <strain evidence="1">5459_5_49</strain>
    </source>
</reference>
<organism evidence="1 2">
    <name type="scientific">Macrococcoides caseolyticum</name>
    <dbReference type="NCBI Taxonomy" id="69966"/>
    <lineage>
        <taxon>Bacteria</taxon>
        <taxon>Bacillati</taxon>
        <taxon>Bacillota</taxon>
        <taxon>Bacilli</taxon>
        <taxon>Bacillales</taxon>
        <taxon>Staphylococcaceae</taxon>
        <taxon>Macrococcoides</taxon>
    </lineage>
</organism>
<evidence type="ECO:0000313" key="1">
    <source>
        <dbReference type="EMBL" id="PKE56224.1"/>
    </source>
</evidence>
<comment type="caution">
    <text evidence="1">The sequence shown here is derived from an EMBL/GenBank/DDBJ whole genome shotgun (WGS) entry which is preliminary data.</text>
</comment>
<proteinExistence type="predicted"/>
<sequence length="81" mass="9458">MINNEGDNIYNNDIVRAVKWHRENIGYSSEQLADSLDIHKTTYSKMENFKRNITVRDLILIANTFNMSIDELLTIPKKNSK</sequence>
<keyword evidence="2" id="KW-1185">Reference proteome</keyword>
<name>A0ACC9MR37_9STAP</name>